<gene>
    <name evidence="1" type="ORF">BN134_4156</name>
</gene>
<evidence type="ECO:0000313" key="1">
    <source>
        <dbReference type="EMBL" id="CCJ83382.1"/>
    </source>
</evidence>
<evidence type="ECO:0000313" key="2">
    <source>
        <dbReference type="Proteomes" id="UP000009342"/>
    </source>
</evidence>
<proteinExistence type="predicted"/>
<dbReference type="EMBL" id="CAKZ01000197">
    <property type="protein sequence ID" value="CCJ83382.1"/>
    <property type="molecule type" value="Genomic_DNA"/>
</dbReference>
<protein>
    <submittedName>
        <fullName evidence="1">Uncharacterized protein</fullName>
    </submittedName>
</protein>
<name>A0ABP1WCT3_9ENTR</name>
<accession>A0ABP1WCT3</accession>
<reference evidence="2" key="1">
    <citation type="journal article" date="2012" name="PLoS ONE">
        <title>Comparative analysis of genome sequences covering the seven cronobacter species.</title>
        <authorList>
            <person name="Joseph S."/>
            <person name="Desai P."/>
            <person name="Ji Y."/>
            <person name="Cummings C.A."/>
            <person name="Shih R."/>
            <person name="Degoricija L."/>
            <person name="Rico A."/>
            <person name="Brzoska P."/>
            <person name="Hamby S.E."/>
            <person name="Masood N."/>
            <person name="Hariri S."/>
            <person name="Sonbol H."/>
            <person name="Chuzhanova N."/>
            <person name="McClelland M."/>
            <person name="Furtado M.R."/>
            <person name="Forsythe S.J."/>
        </authorList>
    </citation>
    <scope>NUCLEOTIDE SEQUENCE [LARGE SCALE GENOMIC DNA]</scope>
    <source>
        <strain evidence="2">1210</strain>
    </source>
</reference>
<sequence>MAVQQSAVSFDAQPSRIGSELMPHSMFVNHEGTIHEPD</sequence>
<organism evidence="1 2">
    <name type="scientific">Cronobacter dublinensis 1210</name>
    <dbReference type="NCBI Taxonomy" id="1208656"/>
    <lineage>
        <taxon>Bacteria</taxon>
        <taxon>Pseudomonadati</taxon>
        <taxon>Pseudomonadota</taxon>
        <taxon>Gammaproteobacteria</taxon>
        <taxon>Enterobacterales</taxon>
        <taxon>Enterobacteriaceae</taxon>
        <taxon>Cronobacter</taxon>
    </lineage>
</organism>
<dbReference type="Proteomes" id="UP000009342">
    <property type="component" value="Unassembled WGS sequence"/>
</dbReference>
<comment type="caution">
    <text evidence="1">The sequence shown here is derived from an EMBL/GenBank/DDBJ whole genome shotgun (WGS) entry which is preliminary data.</text>
</comment>
<keyword evidence="2" id="KW-1185">Reference proteome</keyword>